<dbReference type="GO" id="GO:0004312">
    <property type="term" value="F:fatty acid synthase activity"/>
    <property type="evidence" value="ECO:0007669"/>
    <property type="project" value="TreeGrafter"/>
</dbReference>
<dbReference type="InterPro" id="IPR013968">
    <property type="entry name" value="PKS_KR"/>
</dbReference>
<dbReference type="Proteomes" id="UP000002729">
    <property type="component" value="Unassembled WGS sequence"/>
</dbReference>
<evidence type="ECO:0000256" key="1">
    <source>
        <dbReference type="ARBA" id="ARBA00022450"/>
    </source>
</evidence>
<accession>F0YSQ9</accession>
<feature type="non-terminal residue" evidence="4">
    <location>
        <position position="1"/>
    </location>
</feature>
<dbReference type="Pfam" id="PF08659">
    <property type="entry name" value="KR"/>
    <property type="match status" value="1"/>
</dbReference>
<name>F0YSQ9_AURAN</name>
<feature type="non-terminal residue" evidence="4">
    <location>
        <position position="398"/>
    </location>
</feature>
<organism evidence="5">
    <name type="scientific">Aureococcus anophagefferens</name>
    <name type="common">Harmful bloom alga</name>
    <dbReference type="NCBI Taxonomy" id="44056"/>
    <lineage>
        <taxon>Eukaryota</taxon>
        <taxon>Sar</taxon>
        <taxon>Stramenopiles</taxon>
        <taxon>Ochrophyta</taxon>
        <taxon>Pelagophyceae</taxon>
        <taxon>Pelagomonadales</taxon>
        <taxon>Pelagomonadaceae</taxon>
        <taxon>Aureococcus</taxon>
    </lineage>
</organism>
<dbReference type="InterPro" id="IPR050091">
    <property type="entry name" value="PKS_NRPS_Biosynth_Enz"/>
</dbReference>
<dbReference type="AlphaFoldDB" id="F0YSQ9"/>
<dbReference type="OMA" id="ADAPTCA"/>
<dbReference type="KEGG" id="aaf:AURANDRAFT_69434"/>
<protein>
    <recommendedName>
        <fullName evidence="3">Ketoreductase (KR) domain-containing protein</fullName>
    </recommendedName>
</protein>
<dbReference type="GO" id="GO:0006633">
    <property type="term" value="P:fatty acid biosynthetic process"/>
    <property type="evidence" value="ECO:0007669"/>
    <property type="project" value="TreeGrafter"/>
</dbReference>
<keyword evidence="5" id="KW-1185">Reference proteome</keyword>
<dbReference type="PANTHER" id="PTHR43775">
    <property type="entry name" value="FATTY ACID SYNTHASE"/>
    <property type="match status" value="1"/>
</dbReference>
<keyword evidence="1" id="KW-0596">Phosphopantetheine</keyword>
<dbReference type="InParanoid" id="F0YSQ9"/>
<dbReference type="EMBL" id="GL834097">
    <property type="protein sequence ID" value="EGB01850.1"/>
    <property type="molecule type" value="Genomic_DNA"/>
</dbReference>
<reference evidence="4 5" key="1">
    <citation type="journal article" date="2011" name="Proc. Natl. Acad. Sci. U.S.A.">
        <title>Niche of harmful alga Aureococcus anophagefferens revealed through ecogenomics.</title>
        <authorList>
            <person name="Gobler C.J."/>
            <person name="Berry D.L."/>
            <person name="Dyhrman S.T."/>
            <person name="Wilhelm S.W."/>
            <person name="Salamov A."/>
            <person name="Lobanov A.V."/>
            <person name="Zhang Y."/>
            <person name="Collier J.L."/>
            <person name="Wurch L.L."/>
            <person name="Kustka A.B."/>
            <person name="Dill B.D."/>
            <person name="Shah M."/>
            <person name="VerBerkmoes N.C."/>
            <person name="Kuo A."/>
            <person name="Terry A."/>
            <person name="Pangilinan J."/>
            <person name="Lindquist E.A."/>
            <person name="Lucas S."/>
            <person name="Paulsen I.T."/>
            <person name="Hattenrath-Lehmann T.K."/>
            <person name="Talmage S.C."/>
            <person name="Walker E.A."/>
            <person name="Koch F."/>
            <person name="Burson A.M."/>
            <person name="Marcoval M.A."/>
            <person name="Tang Y.Z."/>
            <person name="Lecleir G.R."/>
            <person name="Coyne K.J."/>
            <person name="Berg G.M."/>
            <person name="Bertrand E.M."/>
            <person name="Saito M.A."/>
            <person name="Gladyshev V.N."/>
            <person name="Grigoriev I.V."/>
        </authorList>
    </citation>
    <scope>NUCLEOTIDE SEQUENCE [LARGE SCALE GENOMIC DNA]</scope>
    <source>
        <strain evidence="5">CCMP 1984</strain>
    </source>
</reference>
<evidence type="ECO:0000313" key="4">
    <source>
        <dbReference type="EMBL" id="EGB01850.1"/>
    </source>
</evidence>
<evidence type="ECO:0000259" key="3">
    <source>
        <dbReference type="Pfam" id="PF08659"/>
    </source>
</evidence>
<evidence type="ECO:0000313" key="5">
    <source>
        <dbReference type="Proteomes" id="UP000002729"/>
    </source>
</evidence>
<dbReference type="PANTHER" id="PTHR43775:SF37">
    <property type="entry name" value="SI:DKEY-61P9.11"/>
    <property type="match status" value="1"/>
</dbReference>
<dbReference type="Gene3D" id="3.40.50.720">
    <property type="entry name" value="NAD(P)-binding Rossmann-like Domain"/>
    <property type="match status" value="1"/>
</dbReference>
<proteinExistence type="predicted"/>
<feature type="domain" description="Ketoreductase (KR)" evidence="3">
    <location>
        <begin position="281"/>
        <end position="396"/>
    </location>
</feature>
<evidence type="ECO:0000256" key="2">
    <source>
        <dbReference type="ARBA" id="ARBA00022553"/>
    </source>
</evidence>
<keyword evidence="2" id="KW-0597">Phosphoprotein</keyword>
<dbReference type="SUPFAM" id="SSF51735">
    <property type="entry name" value="NAD(P)-binding Rossmann-fold domains"/>
    <property type="match status" value="1"/>
</dbReference>
<gene>
    <name evidence="4" type="ORF">AURANDRAFT_69434</name>
</gene>
<sequence>AFVGRPRPADVDGDAAAGPRTVAAAFARDRHWAAGDDDAEARPPRTDAEDAALEACLLYELGWEAAAPVAAELPPSRYVVFPDARGVAASFVPPDVEALVGDAVADAPTCAAARGAVDRLLDAADALPATAHARYVVGFGLDGPRGALRDVADVAEARAAALLRLFGRLATSTERSSVVVLTRGVHPDAWGAPDGAGVWGGALWGAATSARVELAALRADPPAIACVDSGRRASSKALRREVQGALSDDVRLADGSRAVARLRPGRRHHAASALDVSPPAGVLVITGGTGALGLAVTRWLLELRARDVDAGAAAAATRICLLSRSGGASPAYVAGRGDLDAAARRAGASVEALAVDVGDDAALERALSDLGPVAGVVHAAGLLADAALAQEELAKLRA</sequence>
<dbReference type="GeneID" id="20227508"/>
<dbReference type="InterPro" id="IPR036291">
    <property type="entry name" value="NAD(P)-bd_dom_sf"/>
</dbReference>
<dbReference type="RefSeq" id="XP_009043451.1">
    <property type="nucleotide sequence ID" value="XM_009045203.1"/>
</dbReference>